<evidence type="ECO:0000256" key="1">
    <source>
        <dbReference type="SAM" id="MobiDB-lite"/>
    </source>
</evidence>
<name>A0A843XE47_COLES</name>
<sequence length="205" mass="22798">MTRPPSGRGTNLYCDYHKEFSHTTDQRQSLKVEISKMLRRGIIGKDVMDGLQKERTPEEERGMRGGKGAVLVLAGGSACGGDSGRKRKAYASASAYNAIFGRDLLGKLGGVPSTYHQKLKFPTPNGIGEVMGNKTDAHRCYVNSSKAKEPIISKYEPVHKEDVGRHEPSEQTKQKAQRLARRNDSISHRNDFFRKRNSLPVVTIL</sequence>
<dbReference type="Proteomes" id="UP000652761">
    <property type="component" value="Unassembled WGS sequence"/>
</dbReference>
<accession>A0A843XE47</accession>
<gene>
    <name evidence="2" type="ORF">Taro_050514</name>
</gene>
<protein>
    <submittedName>
        <fullName evidence="2">Uncharacterized protein</fullName>
    </submittedName>
</protein>
<reference evidence="2" key="1">
    <citation type="submission" date="2017-07" db="EMBL/GenBank/DDBJ databases">
        <title>Taro Niue Genome Assembly and Annotation.</title>
        <authorList>
            <person name="Atibalentja N."/>
            <person name="Keating K."/>
            <person name="Fields C.J."/>
        </authorList>
    </citation>
    <scope>NUCLEOTIDE SEQUENCE</scope>
    <source>
        <strain evidence="2">Niue_2</strain>
        <tissue evidence="2">Leaf</tissue>
    </source>
</reference>
<keyword evidence="3" id="KW-1185">Reference proteome</keyword>
<organism evidence="2 3">
    <name type="scientific">Colocasia esculenta</name>
    <name type="common">Wild taro</name>
    <name type="synonym">Arum esculentum</name>
    <dbReference type="NCBI Taxonomy" id="4460"/>
    <lineage>
        <taxon>Eukaryota</taxon>
        <taxon>Viridiplantae</taxon>
        <taxon>Streptophyta</taxon>
        <taxon>Embryophyta</taxon>
        <taxon>Tracheophyta</taxon>
        <taxon>Spermatophyta</taxon>
        <taxon>Magnoliopsida</taxon>
        <taxon>Liliopsida</taxon>
        <taxon>Araceae</taxon>
        <taxon>Aroideae</taxon>
        <taxon>Colocasieae</taxon>
        <taxon>Colocasia</taxon>
    </lineage>
</organism>
<dbReference type="AlphaFoldDB" id="A0A843XE47"/>
<evidence type="ECO:0000313" key="2">
    <source>
        <dbReference type="EMBL" id="MQM17542.1"/>
    </source>
</evidence>
<dbReference type="EMBL" id="NMUH01007610">
    <property type="protein sequence ID" value="MQM17542.1"/>
    <property type="molecule type" value="Genomic_DNA"/>
</dbReference>
<feature type="region of interest" description="Disordered" evidence="1">
    <location>
        <begin position="160"/>
        <end position="187"/>
    </location>
</feature>
<evidence type="ECO:0000313" key="3">
    <source>
        <dbReference type="Proteomes" id="UP000652761"/>
    </source>
</evidence>
<dbReference type="OrthoDB" id="1937476at2759"/>
<feature type="compositionally biased region" description="Basic and acidic residues" evidence="1">
    <location>
        <begin position="160"/>
        <end position="173"/>
    </location>
</feature>
<comment type="caution">
    <text evidence="2">The sequence shown here is derived from an EMBL/GenBank/DDBJ whole genome shotgun (WGS) entry which is preliminary data.</text>
</comment>
<proteinExistence type="predicted"/>